<name>A0ABS2DV79_9BURK</name>
<dbReference type="Proteomes" id="UP000715095">
    <property type="component" value="Unassembled WGS sequence"/>
</dbReference>
<sequence length="231" mass="25146">MEPVDLTGFGERHIDAFISSSGFYWQMLHGSGVRAIATRSTPYAVNPNASAAAVVLVPEGSGIEEFSDLKGKRIGASRPNAFTTRALPLAALAAETGLLPDESGIQWTYVHKTGGTALLWLLDVGRVDAVFLRACWLEENNVQIEGKWRVLEPFEDSLACRHSTKSVPGMTLAVTNAVSPDKGAIIARTVFTMKDEHEAPIWGGATDFRDVDNVFRPLLLFSGKRFRLAKS</sequence>
<keyword evidence="2" id="KW-1185">Reference proteome</keyword>
<dbReference type="SUPFAM" id="SSF53850">
    <property type="entry name" value="Periplasmic binding protein-like II"/>
    <property type="match status" value="1"/>
</dbReference>
<organism evidence="1 2">
    <name type="scientific">Sutterella massiliensis</name>
    <dbReference type="NCBI Taxonomy" id="1816689"/>
    <lineage>
        <taxon>Bacteria</taxon>
        <taxon>Pseudomonadati</taxon>
        <taxon>Pseudomonadota</taxon>
        <taxon>Betaproteobacteria</taxon>
        <taxon>Burkholderiales</taxon>
        <taxon>Sutterellaceae</taxon>
        <taxon>Sutterella</taxon>
    </lineage>
</organism>
<dbReference type="Pfam" id="PF12974">
    <property type="entry name" value="Phosphonate-bd"/>
    <property type="match status" value="1"/>
</dbReference>
<proteinExistence type="predicted"/>
<reference evidence="1 2" key="1">
    <citation type="journal article" date="2021" name="Sci. Rep.">
        <title>The distribution of antibiotic resistance genes in chicken gut microbiota commensals.</title>
        <authorList>
            <person name="Juricova H."/>
            <person name="Matiasovicova J."/>
            <person name="Kubasova T."/>
            <person name="Cejkova D."/>
            <person name="Rychlik I."/>
        </authorList>
    </citation>
    <scope>NUCLEOTIDE SEQUENCE [LARGE SCALE GENOMIC DNA]</scope>
    <source>
        <strain evidence="1 2">An829</strain>
    </source>
</reference>
<gene>
    <name evidence="1" type="ORF">H6A60_09095</name>
</gene>
<dbReference type="Gene3D" id="3.40.190.10">
    <property type="entry name" value="Periplasmic binding protein-like II"/>
    <property type="match status" value="1"/>
</dbReference>
<dbReference type="RefSeq" id="WP_205103748.1">
    <property type="nucleotide sequence ID" value="NZ_JACJJC010000015.1"/>
</dbReference>
<comment type="caution">
    <text evidence="1">The sequence shown here is derived from an EMBL/GenBank/DDBJ whole genome shotgun (WGS) entry which is preliminary data.</text>
</comment>
<evidence type="ECO:0000313" key="1">
    <source>
        <dbReference type="EMBL" id="MBM6704635.1"/>
    </source>
</evidence>
<protein>
    <submittedName>
        <fullName evidence="1">PhnD/SsuA/transferrin family substrate-binding protein</fullName>
    </submittedName>
</protein>
<dbReference type="EMBL" id="JACJJC010000015">
    <property type="protein sequence ID" value="MBM6704635.1"/>
    <property type="molecule type" value="Genomic_DNA"/>
</dbReference>
<evidence type="ECO:0000313" key="2">
    <source>
        <dbReference type="Proteomes" id="UP000715095"/>
    </source>
</evidence>
<accession>A0ABS2DV79</accession>